<organism evidence="2 3">
    <name type="scientific">Clostridium moutaii</name>
    <dbReference type="NCBI Taxonomy" id="3240932"/>
    <lineage>
        <taxon>Bacteria</taxon>
        <taxon>Bacillati</taxon>
        <taxon>Bacillota</taxon>
        <taxon>Clostridia</taxon>
        <taxon>Eubacteriales</taxon>
        <taxon>Clostridiaceae</taxon>
        <taxon>Clostridium</taxon>
    </lineage>
</organism>
<evidence type="ECO:0000313" key="3">
    <source>
        <dbReference type="Proteomes" id="UP001564657"/>
    </source>
</evidence>
<evidence type="ECO:0000313" key="2">
    <source>
        <dbReference type="EMBL" id="MEY8000148.1"/>
    </source>
</evidence>
<feature type="transmembrane region" description="Helical" evidence="1">
    <location>
        <begin position="418"/>
        <end position="440"/>
    </location>
</feature>
<feature type="transmembrane region" description="Helical" evidence="1">
    <location>
        <begin position="519"/>
        <end position="538"/>
    </location>
</feature>
<dbReference type="InterPro" id="IPR031599">
    <property type="entry name" value="ABC_tran_2"/>
</dbReference>
<evidence type="ECO:0000256" key="1">
    <source>
        <dbReference type="SAM" id="Phobius"/>
    </source>
</evidence>
<keyword evidence="3" id="KW-1185">Reference proteome</keyword>
<feature type="transmembrane region" description="Helical" evidence="1">
    <location>
        <begin position="186"/>
        <end position="205"/>
    </location>
</feature>
<keyword evidence="1" id="KW-0472">Membrane</keyword>
<keyword evidence="1" id="KW-1133">Transmembrane helix</keyword>
<feature type="transmembrane region" description="Helical" evidence="1">
    <location>
        <begin position="145"/>
        <end position="174"/>
    </location>
</feature>
<proteinExistence type="predicted"/>
<comment type="caution">
    <text evidence="2">The sequence shown here is derived from an EMBL/GenBank/DDBJ whole genome shotgun (WGS) entry which is preliminary data.</text>
</comment>
<dbReference type="EMBL" id="JBGEWD010000006">
    <property type="protein sequence ID" value="MEY8000148.1"/>
    <property type="molecule type" value="Genomic_DNA"/>
</dbReference>
<feature type="transmembrane region" description="Helical" evidence="1">
    <location>
        <begin position="329"/>
        <end position="351"/>
    </location>
</feature>
<reference evidence="2 3" key="1">
    <citation type="submission" date="2024-08" db="EMBL/GenBank/DDBJ databases">
        <title>Clostridium lapicellarii sp. nov., and Clostridium renhuaiense sp. nov., two species isolated from the mud in a fermentation cellar used for producing sauce-flavour Chinese liquors.</title>
        <authorList>
            <person name="Yang F."/>
            <person name="Wang H."/>
            <person name="Chen L.Q."/>
            <person name="Zhou N."/>
            <person name="Lu J.J."/>
            <person name="Pu X.X."/>
            <person name="Wan B."/>
            <person name="Wang L."/>
            <person name="Liu S.J."/>
        </authorList>
    </citation>
    <scope>NUCLEOTIDE SEQUENCE [LARGE SCALE GENOMIC DNA]</scope>
    <source>
        <strain evidence="2 3">MT-5</strain>
    </source>
</reference>
<feature type="transmembrane region" description="Helical" evidence="1">
    <location>
        <begin position="371"/>
        <end position="397"/>
    </location>
</feature>
<gene>
    <name evidence="2" type="ORF">AB8U03_08035</name>
</gene>
<feature type="transmembrane region" description="Helical" evidence="1">
    <location>
        <begin position="446"/>
        <end position="472"/>
    </location>
</feature>
<protein>
    <submittedName>
        <fullName evidence="2">Transporter</fullName>
    </submittedName>
</protein>
<accession>A0ABV4BTK5</accession>
<name>A0ABV4BTK5_9CLOT</name>
<feature type="transmembrane region" description="Helical" evidence="1">
    <location>
        <begin position="492"/>
        <end position="513"/>
    </location>
</feature>
<dbReference type="RefSeq" id="WP_369704035.1">
    <property type="nucleotide sequence ID" value="NZ_JBGEWD010000006.1"/>
</dbReference>
<dbReference type="Pfam" id="PF16949">
    <property type="entry name" value="ABC_tran_2"/>
    <property type="match status" value="1"/>
</dbReference>
<keyword evidence="1" id="KW-0812">Transmembrane</keyword>
<sequence length="553" mass="61771">MNKYLVLTRVMLKNGSNSGNIKSNSKIKKLILFIVLMLAFLPTVKLFADFVSGAYDYLYKIGRQELILSVGISFASVFIFFFAIAFSLNVLYFSKDIDIFLPLPLRPWEILASKITLVIIYEYITEAFILLPVFFVYGYKDGAGVLYFIYSILIFLVVPIIPVVIASILNMIIMSFTNIGSHKDKLKILGGIFGMAFAVGLNVVIQKMNINNGNYRNMLKTISEGNNSIMSFSGRLFPHTDIAVNALAYSNNLKGFMDLVLFVILNAAVVVLFLLIGEKLYFKGAVGGSEISSKNREIDYAKMDRKVLKKSAFKTLLSQEMKILFRTPVYFMNCIVSNFILPIIFIIPFLIQPNSFHKSFGEMNISINANTALLFSVISIAAGMILGSINSITSTAISREGKNIFIKKYIPVSYKTQIMAKVFSGVLVGSLTTIIILIVSKIFINISVYFLCIAFVVSILGILFTAFTGILIDLNFPKLNWDNEVKAVKQNFNSFINVIIGLVTAGLFSFPIMAFRQSISVIAIFELAVIIILDYILYKITVEKGALIFENIE</sequence>
<feature type="transmembrane region" description="Helical" evidence="1">
    <location>
        <begin position="259"/>
        <end position="276"/>
    </location>
</feature>
<feature type="transmembrane region" description="Helical" evidence="1">
    <location>
        <begin position="115"/>
        <end position="139"/>
    </location>
</feature>
<dbReference type="Proteomes" id="UP001564657">
    <property type="component" value="Unassembled WGS sequence"/>
</dbReference>
<feature type="transmembrane region" description="Helical" evidence="1">
    <location>
        <begin position="72"/>
        <end position="94"/>
    </location>
</feature>